<accession>A0A3Q4GJH9</accession>
<dbReference type="STRING" id="32507.ENSNBRP00000006793"/>
<dbReference type="Pfam" id="PF09261">
    <property type="entry name" value="Alpha-mann_mid"/>
    <property type="match status" value="1"/>
</dbReference>
<comment type="catalytic activity">
    <reaction evidence="15">
        <text>N(4)-{beta-D-GlcNAc-(1-&gt;2)-alpha-D-Man-(1-&gt;3)-[alpha-D-Man-(1-&gt;3)-[alpha-D-Man-(1-&gt;6)]-alpha-D-Man-(1-&gt;6)]-beta-D-Man-(1-&gt;4)-beta-D-GlcNAc-(1-&gt;4)-beta-D-GlcNAc}-L-asparaginyl-[protein] + 2 H2O = 2 alpha-D-mannopyranose + an N(4)-{beta-D-GlcNAc-(1-&gt;2)-alpha-D-Man-(1-&gt;3)-[alpha-D-Man-(1-&gt;6)]-beta-D-Man-(1-&gt;4)-beta-D-GlcNAc-(1-&gt;4)-beta-D-GlcNAc}-L-asparaginyl-[protein]</text>
        <dbReference type="Rhea" id="RHEA:56052"/>
        <dbReference type="Rhea" id="RHEA-COMP:14368"/>
        <dbReference type="Rhea" id="RHEA-COMP:14369"/>
        <dbReference type="ChEBI" id="CHEBI:15377"/>
        <dbReference type="ChEBI" id="CHEBI:28729"/>
        <dbReference type="ChEBI" id="CHEBI:60615"/>
        <dbReference type="ChEBI" id="CHEBI:60625"/>
        <dbReference type="EC" id="3.2.1.114"/>
    </reaction>
</comment>
<keyword evidence="8" id="KW-0735">Signal-anchor</keyword>
<keyword evidence="19" id="KW-1185">Reference proteome</keyword>
<dbReference type="Ensembl" id="ENSNBRT00000006989.1">
    <property type="protein sequence ID" value="ENSNBRP00000006793.1"/>
    <property type="gene ID" value="ENSNBRG00000005298.1"/>
</dbReference>
<keyword evidence="11" id="KW-0472">Membrane</keyword>
<dbReference type="InterPro" id="IPR027291">
    <property type="entry name" value="Glyco_hydro_38_N_sf"/>
</dbReference>
<evidence type="ECO:0000256" key="1">
    <source>
        <dbReference type="ARBA" id="ARBA00004323"/>
    </source>
</evidence>
<proteinExistence type="inferred from homology"/>
<evidence type="ECO:0000256" key="2">
    <source>
        <dbReference type="ARBA" id="ARBA00004922"/>
    </source>
</evidence>
<keyword evidence="5 16" id="KW-0479">Metal-binding</keyword>
<evidence type="ECO:0000256" key="15">
    <source>
        <dbReference type="ARBA" id="ARBA00093232"/>
    </source>
</evidence>
<reference evidence="18" key="2">
    <citation type="submission" date="2025-09" db="UniProtKB">
        <authorList>
            <consortium name="Ensembl"/>
        </authorList>
    </citation>
    <scope>IDENTIFICATION</scope>
</reference>
<keyword evidence="13 16" id="KW-0326">Glycosidase</keyword>
<keyword evidence="12" id="KW-1015">Disulfide bond</keyword>
<dbReference type="GO" id="GO:0006491">
    <property type="term" value="P:N-glycan processing"/>
    <property type="evidence" value="ECO:0007669"/>
    <property type="project" value="TreeGrafter"/>
</dbReference>
<dbReference type="InterPro" id="IPR037094">
    <property type="entry name" value="Glyco_hydro_38_cen_sf"/>
</dbReference>
<evidence type="ECO:0000313" key="19">
    <source>
        <dbReference type="Proteomes" id="UP000261580"/>
    </source>
</evidence>
<dbReference type="GO" id="GO:0030246">
    <property type="term" value="F:carbohydrate binding"/>
    <property type="evidence" value="ECO:0007669"/>
    <property type="project" value="InterPro"/>
</dbReference>
<dbReference type="SMART" id="SM00872">
    <property type="entry name" value="Alpha-mann_mid"/>
    <property type="match status" value="1"/>
</dbReference>
<keyword evidence="7 16" id="KW-0862">Zinc</keyword>
<organism evidence="18 19">
    <name type="scientific">Neolamprologus brichardi</name>
    <name type="common">Fairy cichlid</name>
    <name type="synonym">Lamprologus brichardi</name>
    <dbReference type="NCBI Taxonomy" id="32507"/>
    <lineage>
        <taxon>Eukaryota</taxon>
        <taxon>Metazoa</taxon>
        <taxon>Chordata</taxon>
        <taxon>Craniata</taxon>
        <taxon>Vertebrata</taxon>
        <taxon>Euteleostomi</taxon>
        <taxon>Actinopterygii</taxon>
        <taxon>Neopterygii</taxon>
        <taxon>Teleostei</taxon>
        <taxon>Neoteleostei</taxon>
        <taxon>Acanthomorphata</taxon>
        <taxon>Ovalentaria</taxon>
        <taxon>Cichlomorphae</taxon>
        <taxon>Cichliformes</taxon>
        <taxon>Cichlidae</taxon>
        <taxon>African cichlids</taxon>
        <taxon>Pseudocrenilabrinae</taxon>
        <taxon>Lamprologini</taxon>
        <taxon>Neolamprologus</taxon>
    </lineage>
</organism>
<dbReference type="InterPro" id="IPR011682">
    <property type="entry name" value="Glyco_hydro_38_C"/>
</dbReference>
<dbReference type="FunFam" id="2.70.98.30:FF:000002">
    <property type="entry name" value="Alpha-mannosidase"/>
    <property type="match status" value="1"/>
</dbReference>
<dbReference type="SUPFAM" id="SSF88713">
    <property type="entry name" value="Glycoside hydrolase/deacetylase"/>
    <property type="match status" value="1"/>
</dbReference>
<keyword evidence="4" id="KW-0812">Transmembrane</keyword>
<dbReference type="InterPro" id="IPR011330">
    <property type="entry name" value="Glyco_hydro/deAcase_b/a-brl"/>
</dbReference>
<dbReference type="GO" id="GO:0046872">
    <property type="term" value="F:metal ion binding"/>
    <property type="evidence" value="ECO:0007669"/>
    <property type="project" value="UniProtKB-KW"/>
</dbReference>
<dbReference type="SUPFAM" id="SSF74650">
    <property type="entry name" value="Galactose mutarotase-like"/>
    <property type="match status" value="1"/>
</dbReference>
<feature type="domain" description="Glycoside hydrolase family 38 central" evidence="17">
    <location>
        <begin position="424"/>
        <end position="515"/>
    </location>
</feature>
<dbReference type="AlphaFoldDB" id="A0A3Q4GJH9"/>
<evidence type="ECO:0000256" key="5">
    <source>
        <dbReference type="ARBA" id="ARBA00022723"/>
    </source>
</evidence>
<keyword evidence="9" id="KW-1133">Transmembrane helix</keyword>
<dbReference type="EC" id="3.2.1.-" evidence="16"/>
<dbReference type="InterPro" id="IPR050843">
    <property type="entry name" value="Glycosyl_Hydrlase_38"/>
</dbReference>
<evidence type="ECO:0000259" key="17">
    <source>
        <dbReference type="SMART" id="SM00872"/>
    </source>
</evidence>
<evidence type="ECO:0000256" key="4">
    <source>
        <dbReference type="ARBA" id="ARBA00022692"/>
    </source>
</evidence>
<comment type="cofactor">
    <cofactor evidence="16">
        <name>Zn(2+)</name>
        <dbReference type="ChEBI" id="CHEBI:29105"/>
    </cofactor>
    <text evidence="16">Binds 1 zinc ion per subunit.</text>
</comment>
<evidence type="ECO:0000256" key="8">
    <source>
        <dbReference type="ARBA" id="ARBA00022968"/>
    </source>
</evidence>
<dbReference type="Pfam" id="PF07748">
    <property type="entry name" value="Glyco_hydro_38C"/>
    <property type="match status" value="1"/>
</dbReference>
<dbReference type="InterPro" id="IPR000602">
    <property type="entry name" value="Glyco_hydro_38_N"/>
</dbReference>
<dbReference type="Gene3D" id="2.60.40.1180">
    <property type="entry name" value="Golgi alpha-mannosidase II"/>
    <property type="match status" value="1"/>
</dbReference>
<reference evidence="18" key="1">
    <citation type="submission" date="2025-08" db="UniProtKB">
        <authorList>
            <consortium name="Ensembl"/>
        </authorList>
    </citation>
    <scope>IDENTIFICATION</scope>
</reference>
<comment type="similarity">
    <text evidence="3 16">Belongs to the glycosyl hydrolase 38 family.</text>
</comment>
<dbReference type="OMA" id="HPPRIAQ"/>
<evidence type="ECO:0000256" key="7">
    <source>
        <dbReference type="ARBA" id="ARBA00022833"/>
    </source>
</evidence>
<keyword evidence="6 16" id="KW-0378">Hydrolase</keyword>
<dbReference type="InterPro" id="IPR011013">
    <property type="entry name" value="Gal_mutarotase_sf_dom"/>
</dbReference>
<evidence type="ECO:0000256" key="9">
    <source>
        <dbReference type="ARBA" id="ARBA00022989"/>
    </source>
</evidence>
<protein>
    <recommendedName>
        <fullName evidence="16">Alpha-mannosidase</fullName>
        <ecNumber evidence="16">3.2.1.-</ecNumber>
    </recommendedName>
</protein>
<evidence type="ECO:0000313" key="18">
    <source>
        <dbReference type="Ensembl" id="ENSNBRP00000006793.1"/>
    </source>
</evidence>
<dbReference type="GeneTree" id="ENSGT01030000234638"/>
<dbReference type="GO" id="GO:0004572">
    <property type="term" value="F:mannosyl-oligosaccharide 1,3-1,6-alpha-mannosidase activity"/>
    <property type="evidence" value="ECO:0007669"/>
    <property type="project" value="UniProtKB-EC"/>
</dbReference>
<dbReference type="CDD" id="cd10809">
    <property type="entry name" value="GH38N_AMII_GMII_SfManIII_like"/>
    <property type="match status" value="1"/>
</dbReference>
<comment type="pathway">
    <text evidence="2">Protein modification; protein glycosylation.</text>
</comment>
<comment type="subcellular location">
    <subcellularLocation>
        <location evidence="1">Golgi apparatus membrane</location>
        <topology evidence="1">Single-pass type II membrane protein</topology>
    </subcellularLocation>
</comment>
<evidence type="ECO:0000256" key="3">
    <source>
        <dbReference type="ARBA" id="ARBA00009792"/>
    </source>
</evidence>
<evidence type="ECO:0000256" key="11">
    <source>
        <dbReference type="ARBA" id="ARBA00023136"/>
    </source>
</evidence>
<evidence type="ECO:0000256" key="12">
    <source>
        <dbReference type="ARBA" id="ARBA00023157"/>
    </source>
</evidence>
<keyword evidence="10" id="KW-0333">Golgi apparatus</keyword>
<dbReference type="InterPro" id="IPR028995">
    <property type="entry name" value="Glyco_hydro_57/38_cen_sf"/>
</dbReference>
<dbReference type="Pfam" id="PF01074">
    <property type="entry name" value="Glyco_hydro_38N"/>
    <property type="match status" value="1"/>
</dbReference>
<evidence type="ECO:0000256" key="6">
    <source>
        <dbReference type="ARBA" id="ARBA00022801"/>
    </source>
</evidence>
<sequence>DNNRLVAMLRDTLLQSKASAWKRANNSIDSALGRRGEALPGCRLAEEMKDGVDGVQLLDVYDLLPFDNPDGGPWKQGFEITYKGDEWSEQPLELFLIPHSHNDPGWIKTFDTYYHDQTRHILDNMVVKLSEDSRRKLIWAEISYFSKWWNDIDDQKRAAVKRLVEAGQLELVTGGWVMPDEANSHYFAMLDQLMEGHQWLQKHLGVKPRSGWAIDPFGHSPSMAYLLKGAGLHNMLIQRVHYSIKKHFAQQQTLEFLWRQSWDDSSRSDITCHMMPFYSYDVPHTCGPNPAVCCQFDFQRLPGRRTFCPWKIPPKPITDQNVQERALLLLDQYRQKSRLFRSSVLLVPLGDDFRYVESSEWDVQFNNYQKLFDYFNQHPELHIKARFGTLSDYFQALHRRLSTTRTTLPKLRGDFFSYADRDDHYWTGYFTSRPFYKRLDRKLEATLRATEILFSLTLAEMRRSHSDGRLAENFPAREYFQWLTTGRRNLALFQHHDAVAGTEREHVVVDYGTRLFQSILNLHQVLQSSAHWLLLLDKSQYHHDQSKPFLQMQSLLLIIGFCFRSLIIFNPTEQLRTSVISVVVDSPDARVIDAETGQQMSTQISAVWAEPSRPSTDTFQVRTSSLIRLLITAVCFKFLFSHSSSPSWLNFLLCHLSSKKKIILFTSFYFEIQKLRLQSGLVRKIQVQFLWYGTRTGSRDKSGAYLFLPADEGAQLYTSSEPPLVRVSRGPIFSDITSHFPHFTHTVRLFHLDGHAGKSLEISNLVDIRSQVNHELVMKIVSDIASGNRFYSDLNGFQMQQRRTLAKLPLQANFYPMTSAVFLQDSTSRLSLLSAQSQGVASLKPGELELVLDRRLQQDDNRGLGQGVTDNKLTASLYHLLLEDRGVGGASVDHLSLLAHLASLSLCHPPMIMVAPSNSQLPKLRPFQPLHSSLPCDIHLLNLRTLEDTQVRDAPGETALFLHRKGFDCSTTPKPTPQCTWSEHEEVMTHSPFI</sequence>
<comment type="function">
    <text evidence="14">Catalyzes the first committed step in the biosynthesis of complex N-glycans. It controls conversion of high mannose to complex N-glycans; the final hydrolytic step in the N-glycan maturation pathway.</text>
</comment>
<evidence type="ECO:0000256" key="13">
    <source>
        <dbReference type="ARBA" id="ARBA00023295"/>
    </source>
</evidence>
<evidence type="ECO:0000256" key="14">
    <source>
        <dbReference type="ARBA" id="ARBA00059516"/>
    </source>
</evidence>
<dbReference type="FunFam" id="3.20.110.10:FF:000003">
    <property type="entry name" value="Alpha-mannosidase"/>
    <property type="match status" value="1"/>
</dbReference>
<dbReference type="InterPro" id="IPR013780">
    <property type="entry name" value="Glyco_hydro_b"/>
</dbReference>
<name>A0A3Q4GJH9_NEOBR</name>
<dbReference type="GO" id="GO:0006013">
    <property type="term" value="P:mannose metabolic process"/>
    <property type="evidence" value="ECO:0007669"/>
    <property type="project" value="InterPro"/>
</dbReference>
<evidence type="ECO:0000256" key="10">
    <source>
        <dbReference type="ARBA" id="ARBA00023034"/>
    </source>
</evidence>
<dbReference type="FunFam" id="1.20.1270.50:FF:000001">
    <property type="entry name" value="Alpha-mannosidase"/>
    <property type="match status" value="1"/>
</dbReference>
<dbReference type="Proteomes" id="UP000261580">
    <property type="component" value="Unassembled WGS sequence"/>
</dbReference>
<dbReference type="PANTHER" id="PTHR11607">
    <property type="entry name" value="ALPHA-MANNOSIDASE"/>
    <property type="match status" value="1"/>
</dbReference>
<dbReference type="Gene3D" id="3.20.110.10">
    <property type="entry name" value="Glycoside hydrolase 38, N terminal domain"/>
    <property type="match status" value="1"/>
</dbReference>
<evidence type="ECO:0000256" key="16">
    <source>
        <dbReference type="RuleBase" id="RU361199"/>
    </source>
</evidence>
<dbReference type="SUPFAM" id="SSF88688">
    <property type="entry name" value="Families 57/38 glycoside transferase middle domain"/>
    <property type="match status" value="1"/>
</dbReference>
<dbReference type="Bgee" id="ENSNBRG00000005298">
    <property type="expression patterns" value="Expressed in blood and 7 other cell types or tissues"/>
</dbReference>
<dbReference type="Gene3D" id="1.20.1270.50">
    <property type="entry name" value="Glycoside hydrolase family 38, central domain"/>
    <property type="match status" value="1"/>
</dbReference>
<dbReference type="InterPro" id="IPR015341">
    <property type="entry name" value="Glyco_hydro_38_cen"/>
</dbReference>
<dbReference type="GO" id="GO:0000139">
    <property type="term" value="C:Golgi membrane"/>
    <property type="evidence" value="ECO:0007669"/>
    <property type="project" value="UniProtKB-SubCell"/>
</dbReference>
<dbReference type="PANTHER" id="PTHR11607:SF69">
    <property type="entry name" value="ALPHA-MANNOSIDASE 2"/>
    <property type="match status" value="1"/>
</dbReference>
<dbReference type="Gene3D" id="2.70.98.30">
    <property type="entry name" value="Golgi alpha-mannosidase II, domain 4"/>
    <property type="match status" value="1"/>
</dbReference>